<dbReference type="GO" id="GO:0008935">
    <property type="term" value="F:1,4-dihydroxy-2-naphthoyl-CoA synthase activity"/>
    <property type="evidence" value="ECO:0007669"/>
    <property type="project" value="TreeGrafter"/>
</dbReference>
<reference evidence="1 2" key="1">
    <citation type="journal article" date="2024" name="Nat. Commun.">
        <title>Phylogenomics reveals the evolutionary origins of lichenization in chlorophyte algae.</title>
        <authorList>
            <person name="Puginier C."/>
            <person name="Libourel C."/>
            <person name="Otte J."/>
            <person name="Skaloud P."/>
            <person name="Haon M."/>
            <person name="Grisel S."/>
            <person name="Petersen M."/>
            <person name="Berrin J.G."/>
            <person name="Delaux P.M."/>
            <person name="Dal Grande F."/>
            <person name="Keller J."/>
        </authorList>
    </citation>
    <scope>NUCLEOTIDE SEQUENCE [LARGE SCALE GENOMIC DNA]</scope>
    <source>
        <strain evidence="1 2">SAG 2523</strain>
    </source>
</reference>
<dbReference type="EMBL" id="JALJOV010002270">
    <property type="protein sequence ID" value="KAK9832013.1"/>
    <property type="molecule type" value="Genomic_DNA"/>
</dbReference>
<accession>A0AAW1RED3</accession>
<dbReference type="PANTHER" id="PTHR43113:SF1">
    <property type="entry name" value="1,4-DIHYDROXY-2-NAPHTHOYL-COA SYNTHASE, PEROXISOMAL"/>
    <property type="match status" value="1"/>
</dbReference>
<evidence type="ECO:0008006" key="3">
    <source>
        <dbReference type="Google" id="ProtNLM"/>
    </source>
</evidence>
<gene>
    <name evidence="1" type="ORF">WJX84_010514</name>
</gene>
<sequence length="103" mass="11639">MWFLARLYSAQQALDMGLVNSVVPLAELENETVKWCREILRNSPTALRLLKSALNAAEDGHAGLQQLGGDATMLFYHSAEGNEGRQAYMEKRRPDFSKFKRLP</sequence>
<dbReference type="AlphaFoldDB" id="A0AAW1RED3"/>
<name>A0AAW1RED3_9CHLO</name>
<dbReference type="InterPro" id="IPR029045">
    <property type="entry name" value="ClpP/crotonase-like_dom_sf"/>
</dbReference>
<dbReference type="Proteomes" id="UP001485043">
    <property type="component" value="Unassembled WGS sequence"/>
</dbReference>
<comment type="caution">
    <text evidence="1">The sequence shown here is derived from an EMBL/GenBank/DDBJ whole genome shotgun (WGS) entry which is preliminary data.</text>
</comment>
<proteinExistence type="predicted"/>
<evidence type="ECO:0000313" key="1">
    <source>
        <dbReference type="EMBL" id="KAK9832013.1"/>
    </source>
</evidence>
<dbReference type="GO" id="GO:0005829">
    <property type="term" value="C:cytosol"/>
    <property type="evidence" value="ECO:0007669"/>
    <property type="project" value="TreeGrafter"/>
</dbReference>
<dbReference type="GO" id="GO:0009234">
    <property type="term" value="P:menaquinone biosynthetic process"/>
    <property type="evidence" value="ECO:0007669"/>
    <property type="project" value="TreeGrafter"/>
</dbReference>
<organism evidence="1 2">
    <name type="scientific">Apatococcus fuscideae</name>
    <dbReference type="NCBI Taxonomy" id="2026836"/>
    <lineage>
        <taxon>Eukaryota</taxon>
        <taxon>Viridiplantae</taxon>
        <taxon>Chlorophyta</taxon>
        <taxon>core chlorophytes</taxon>
        <taxon>Trebouxiophyceae</taxon>
        <taxon>Chlorellales</taxon>
        <taxon>Chlorellaceae</taxon>
        <taxon>Apatococcus</taxon>
    </lineage>
</organism>
<dbReference type="Gene3D" id="3.90.226.10">
    <property type="entry name" value="2-enoyl-CoA Hydratase, Chain A, domain 1"/>
    <property type="match status" value="1"/>
</dbReference>
<dbReference type="Pfam" id="PF00378">
    <property type="entry name" value="ECH_1"/>
    <property type="match status" value="1"/>
</dbReference>
<dbReference type="Gene3D" id="1.10.12.10">
    <property type="entry name" value="Lyase 2-enoyl-coa Hydratase, Chain A, domain 2"/>
    <property type="match status" value="1"/>
</dbReference>
<protein>
    <recommendedName>
        <fullName evidence="3">Naphthoate synthase</fullName>
    </recommendedName>
</protein>
<dbReference type="InterPro" id="IPR001753">
    <property type="entry name" value="Enoyl-CoA_hydra/iso"/>
</dbReference>
<dbReference type="PANTHER" id="PTHR43113">
    <property type="entry name" value="NUCLEOSIDE-DIPHOSPHATE-SUGAR EPIMERASE"/>
    <property type="match status" value="1"/>
</dbReference>
<evidence type="ECO:0000313" key="2">
    <source>
        <dbReference type="Proteomes" id="UP001485043"/>
    </source>
</evidence>
<dbReference type="InterPro" id="IPR014748">
    <property type="entry name" value="Enoyl-CoA_hydra_C"/>
</dbReference>
<dbReference type="FunFam" id="1.10.12.10:FF:000003">
    <property type="entry name" value="1,4-dihydroxy-2-naphthoyl-CoA synthase"/>
    <property type="match status" value="1"/>
</dbReference>
<dbReference type="SUPFAM" id="SSF52096">
    <property type="entry name" value="ClpP/crotonase"/>
    <property type="match status" value="1"/>
</dbReference>
<keyword evidence="2" id="KW-1185">Reference proteome</keyword>